<proteinExistence type="predicted"/>
<accession>A0A6C0JB50</accession>
<reference evidence="2" key="1">
    <citation type="journal article" date="2020" name="Nature">
        <title>Giant virus diversity and host interactions through global metagenomics.</title>
        <authorList>
            <person name="Schulz F."/>
            <person name="Roux S."/>
            <person name="Paez-Espino D."/>
            <person name="Jungbluth S."/>
            <person name="Walsh D.A."/>
            <person name="Denef V.J."/>
            <person name="McMahon K.D."/>
            <person name="Konstantinidis K.T."/>
            <person name="Eloe-Fadrosh E.A."/>
            <person name="Kyrpides N.C."/>
            <person name="Woyke T."/>
        </authorList>
    </citation>
    <scope>NUCLEOTIDE SEQUENCE</scope>
    <source>
        <strain evidence="2">GVMAG-M-3300025890-48</strain>
    </source>
</reference>
<dbReference type="Gene3D" id="3.50.4.10">
    <property type="entry name" value="Hepatocyte Growth Factor"/>
    <property type="match status" value="1"/>
</dbReference>
<protein>
    <recommendedName>
        <fullName evidence="1">Apple domain-containing protein</fullName>
    </recommendedName>
</protein>
<dbReference type="AlphaFoldDB" id="A0A6C0JB50"/>
<dbReference type="SUPFAM" id="SSF51110">
    <property type="entry name" value="alpha-D-mannose-specific plant lectins"/>
    <property type="match status" value="1"/>
</dbReference>
<sequence length="480" mass="53845">MGGSQSSSSHSRKRQKPKPVIYRVKTNNVREEIEKSIKNNQLKKLYTVGGGPDPAKNCDKAFSSSYKCFPNGESRSVNYPADATGRTYEYNCTDEYNQCTGSKLILDDDGNLALKDNNDEVLWESKTNRTGLILEKHSAKNSKYKRNFITSNEFLKVGEFIGSPSGNCILKLEKVKDKNGKTNLELQIQYMIIDCEKNGKMATKNTYGEDGYVGNVNSYGVYEMSDGYINNQMANKILYVDGNMRKRQIPSNFKKLGNDFFDIGTYDSVGNNIKTIKNISYDKCKNECTSLENCHGVVYDKSKELCFIKNKNIFPNSARVLNTTKQLAIRKYDVGINTSCSSNVRKGYGNIMNRLPMGENMSKTTKCGLGLAISGNKKIIEEKEKALLKVINDITKELKSLSGEEGAIDDTMIKQVKKLEKDMKSYEIALKKIDSTTESYKNVVAMNEDSELNMLSSNTQNMLWTTLAAIIVLVSIKASR</sequence>
<name>A0A6C0JB50_9ZZZZ</name>
<feature type="domain" description="Apple" evidence="1">
    <location>
        <begin position="263"/>
        <end position="317"/>
    </location>
</feature>
<dbReference type="EMBL" id="MN740367">
    <property type="protein sequence ID" value="QHU02879.1"/>
    <property type="molecule type" value="Genomic_DNA"/>
</dbReference>
<dbReference type="Gene3D" id="2.90.10.10">
    <property type="entry name" value="Bulb-type lectin domain"/>
    <property type="match status" value="1"/>
</dbReference>
<evidence type="ECO:0000313" key="2">
    <source>
        <dbReference type="EMBL" id="QHU02879.1"/>
    </source>
</evidence>
<organism evidence="2">
    <name type="scientific">viral metagenome</name>
    <dbReference type="NCBI Taxonomy" id="1070528"/>
    <lineage>
        <taxon>unclassified sequences</taxon>
        <taxon>metagenomes</taxon>
        <taxon>organismal metagenomes</taxon>
    </lineage>
</organism>
<dbReference type="Pfam" id="PF00024">
    <property type="entry name" value="PAN_1"/>
    <property type="match status" value="1"/>
</dbReference>
<dbReference type="InterPro" id="IPR036426">
    <property type="entry name" value="Bulb-type_lectin_dom_sf"/>
</dbReference>
<evidence type="ECO:0000259" key="1">
    <source>
        <dbReference type="Pfam" id="PF00024"/>
    </source>
</evidence>
<dbReference type="InterPro" id="IPR003609">
    <property type="entry name" value="Pan_app"/>
</dbReference>